<dbReference type="GO" id="GO:0046982">
    <property type="term" value="F:protein heterodimerization activity"/>
    <property type="evidence" value="ECO:0007669"/>
    <property type="project" value="InterPro"/>
</dbReference>
<dbReference type="FunFam" id="1.10.20.10:FF:000061">
    <property type="entry name" value="TFIID subunit"/>
    <property type="match status" value="1"/>
</dbReference>
<dbReference type="SUPFAM" id="SSF47113">
    <property type="entry name" value="Histone-fold"/>
    <property type="match status" value="1"/>
</dbReference>
<reference evidence="8 9" key="1">
    <citation type="journal article" date="2023" name="BMC Biol.">
        <title>The compact genome of the sponge Oopsacas minuta (Hexactinellida) is lacking key metazoan core genes.</title>
        <authorList>
            <person name="Santini S."/>
            <person name="Schenkelaars Q."/>
            <person name="Jourda C."/>
            <person name="Duchesne M."/>
            <person name="Belahbib H."/>
            <person name="Rocher C."/>
            <person name="Selva M."/>
            <person name="Riesgo A."/>
            <person name="Vervoort M."/>
            <person name="Leys S.P."/>
            <person name="Kodjabachian L."/>
            <person name="Le Bivic A."/>
            <person name="Borchiellini C."/>
            <person name="Claverie J.M."/>
            <person name="Renard E."/>
        </authorList>
    </citation>
    <scope>NUCLEOTIDE SEQUENCE [LARGE SCALE GENOMIC DNA]</scope>
    <source>
        <strain evidence="8">SPO-2</strain>
    </source>
</reference>
<accession>A0AAV7JM38</accession>
<evidence type="ECO:0000256" key="5">
    <source>
        <dbReference type="ARBA" id="ARBA00023242"/>
    </source>
</evidence>
<evidence type="ECO:0000256" key="1">
    <source>
        <dbReference type="ARBA" id="ARBA00004123"/>
    </source>
</evidence>
<dbReference type="GO" id="GO:0005669">
    <property type="term" value="C:transcription factor TFIID complex"/>
    <property type="evidence" value="ECO:0007669"/>
    <property type="project" value="InterPro"/>
</dbReference>
<comment type="caution">
    <text evidence="8">The sequence shown here is derived from an EMBL/GenBank/DDBJ whole genome shotgun (WGS) entry which is preliminary data.</text>
</comment>
<name>A0AAV7JM38_9METZ</name>
<dbReference type="CDD" id="cd08048">
    <property type="entry name" value="HFD_TAF11"/>
    <property type="match status" value="1"/>
</dbReference>
<dbReference type="PANTHER" id="PTHR13218">
    <property type="entry name" value="TRANSCRIPTION INITIATION FACTOR TFIID SUBUNIT 11-RELATED"/>
    <property type="match status" value="1"/>
</dbReference>
<sequence>MATKQKETEIVIEGSAVETNRSSLQTSAVLTKQEARQRAFEKFFRVDEKTIKMQVLVSAFTRQQQDQYEVYRRATFPKGTIKKLMMNLCKCPVPQNAVIAMAGIAKVYVGQIVEEACMVKDMWNDVGPLQPKHLREAYRRLKSQQVISAKRAKMLFH</sequence>
<evidence type="ECO:0000313" key="9">
    <source>
        <dbReference type="Proteomes" id="UP001165289"/>
    </source>
</evidence>
<keyword evidence="4" id="KW-0804">Transcription</keyword>
<organism evidence="8 9">
    <name type="scientific">Oopsacas minuta</name>
    <dbReference type="NCBI Taxonomy" id="111878"/>
    <lineage>
        <taxon>Eukaryota</taxon>
        <taxon>Metazoa</taxon>
        <taxon>Porifera</taxon>
        <taxon>Hexactinellida</taxon>
        <taxon>Hexasterophora</taxon>
        <taxon>Lyssacinosida</taxon>
        <taxon>Leucopsacidae</taxon>
        <taxon>Oopsacas</taxon>
    </lineage>
</organism>
<evidence type="ECO:0000313" key="8">
    <source>
        <dbReference type="EMBL" id="KAI6649564.1"/>
    </source>
</evidence>
<dbReference type="Pfam" id="PF04719">
    <property type="entry name" value="TAFII28"/>
    <property type="match status" value="1"/>
</dbReference>
<dbReference type="InterPro" id="IPR009072">
    <property type="entry name" value="Histone-fold"/>
</dbReference>
<evidence type="ECO:0000256" key="3">
    <source>
        <dbReference type="ARBA" id="ARBA00023015"/>
    </source>
</evidence>
<comment type="subcellular location">
    <subcellularLocation>
        <location evidence="1">Nucleus</location>
    </subcellularLocation>
</comment>
<protein>
    <recommendedName>
        <fullName evidence="6">Transcription initiation factor TFIID subunit 11</fullName>
    </recommendedName>
</protein>
<evidence type="ECO:0000259" key="7">
    <source>
        <dbReference type="Pfam" id="PF04719"/>
    </source>
</evidence>
<dbReference type="GO" id="GO:0051123">
    <property type="term" value="P:RNA polymerase II preinitiation complex assembly"/>
    <property type="evidence" value="ECO:0007669"/>
    <property type="project" value="InterPro"/>
</dbReference>
<comment type="similarity">
    <text evidence="2">Belongs to the TAF11 family.</text>
</comment>
<keyword evidence="9" id="KW-1185">Reference proteome</keyword>
<dbReference type="PANTHER" id="PTHR13218:SF8">
    <property type="entry name" value="TRANSCRIPTION INITIATION FACTOR TFIID SUBUNIT 11"/>
    <property type="match status" value="1"/>
</dbReference>
<keyword evidence="5" id="KW-0539">Nucleus</keyword>
<evidence type="ECO:0000256" key="4">
    <source>
        <dbReference type="ARBA" id="ARBA00023163"/>
    </source>
</evidence>
<dbReference type="EMBL" id="JAKMXF010000320">
    <property type="protein sequence ID" value="KAI6649564.1"/>
    <property type="molecule type" value="Genomic_DNA"/>
</dbReference>
<evidence type="ECO:0000256" key="2">
    <source>
        <dbReference type="ARBA" id="ARBA00009788"/>
    </source>
</evidence>
<dbReference type="AlphaFoldDB" id="A0AAV7JM38"/>
<proteinExistence type="inferred from homology"/>
<feature type="domain" description="TAFII28-like protein" evidence="7">
    <location>
        <begin position="55"/>
        <end position="140"/>
    </location>
</feature>
<gene>
    <name evidence="8" type="ORF">LOD99_6730</name>
</gene>
<dbReference type="InterPro" id="IPR006809">
    <property type="entry name" value="TAFII28_dom"/>
</dbReference>
<evidence type="ECO:0000256" key="6">
    <source>
        <dbReference type="ARBA" id="ARBA00072882"/>
    </source>
</evidence>
<dbReference type="InterPro" id="IPR045127">
    <property type="entry name" value="TAF11-like"/>
</dbReference>
<dbReference type="Gene3D" id="1.10.20.10">
    <property type="entry name" value="Histone, subunit A"/>
    <property type="match status" value="1"/>
</dbReference>
<dbReference type="GO" id="GO:0016251">
    <property type="term" value="F:RNA polymerase II general transcription initiation factor activity"/>
    <property type="evidence" value="ECO:0007669"/>
    <property type="project" value="TreeGrafter"/>
</dbReference>
<dbReference type="Proteomes" id="UP001165289">
    <property type="component" value="Unassembled WGS sequence"/>
</dbReference>
<keyword evidence="3" id="KW-0805">Transcription regulation</keyword>